<evidence type="ECO:0000313" key="1">
    <source>
        <dbReference type="EMBL" id="GAF76256.1"/>
    </source>
</evidence>
<protein>
    <recommendedName>
        <fullName evidence="2">Polymerase/histidinol phosphatase N-terminal domain-containing protein</fullName>
    </recommendedName>
</protein>
<dbReference type="EMBL" id="BARS01003015">
    <property type="protein sequence ID" value="GAF76256.1"/>
    <property type="molecule type" value="Genomic_DNA"/>
</dbReference>
<name>X0SM80_9ZZZZ</name>
<accession>X0SM80</accession>
<organism evidence="1">
    <name type="scientific">marine sediment metagenome</name>
    <dbReference type="NCBI Taxonomy" id="412755"/>
    <lineage>
        <taxon>unclassified sequences</taxon>
        <taxon>metagenomes</taxon>
        <taxon>ecological metagenomes</taxon>
    </lineage>
</organism>
<dbReference type="Gene3D" id="3.20.20.140">
    <property type="entry name" value="Metal-dependent hydrolases"/>
    <property type="match status" value="1"/>
</dbReference>
<gene>
    <name evidence="1" type="ORF">S01H1_05798</name>
</gene>
<dbReference type="AlphaFoldDB" id="X0SM80"/>
<comment type="caution">
    <text evidence="1">The sequence shown here is derived from an EMBL/GenBank/DDBJ whole genome shotgun (WGS) entry which is preliminary data.</text>
</comment>
<dbReference type="SUPFAM" id="SSF89550">
    <property type="entry name" value="PHP domain-like"/>
    <property type="match status" value="1"/>
</dbReference>
<dbReference type="InterPro" id="IPR016195">
    <property type="entry name" value="Pol/histidinol_Pase-like"/>
</dbReference>
<reference evidence="1" key="1">
    <citation type="journal article" date="2014" name="Front. Microbiol.">
        <title>High frequency of phylogenetically diverse reductive dehalogenase-homologous genes in deep subseafloor sedimentary metagenomes.</title>
        <authorList>
            <person name="Kawai M."/>
            <person name="Futagami T."/>
            <person name="Toyoda A."/>
            <person name="Takaki Y."/>
            <person name="Nishi S."/>
            <person name="Hori S."/>
            <person name="Arai W."/>
            <person name="Tsubouchi T."/>
            <person name="Morono Y."/>
            <person name="Uchiyama I."/>
            <person name="Ito T."/>
            <person name="Fujiyama A."/>
            <person name="Inagaki F."/>
            <person name="Takami H."/>
        </authorList>
    </citation>
    <scope>NUCLEOTIDE SEQUENCE</scope>
    <source>
        <strain evidence="1">Expedition CK06-06</strain>
    </source>
</reference>
<sequence>MIHSALELVADRPAAADRMLSEVEAEAFLSRDTKALAEVWPPLAEARRLRRQRAASGRIDLHTHTIASDGEMTVEQLLCDHFVRGQILIDDHNMIESLPRARALVHDRDLELDVFLGIEVICTHQRRAFEFHAIAPTVSDEFVSLCGEHRQRWGRACERFVDELCDRDDLFADPIWQQVAEDFAVGGPLEPVLERYQIVRDRIKADAGERDHYLSNNQTFDMGNLWHAWGLAQD</sequence>
<feature type="non-terminal residue" evidence="1">
    <location>
        <position position="234"/>
    </location>
</feature>
<proteinExistence type="predicted"/>
<evidence type="ECO:0008006" key="2">
    <source>
        <dbReference type="Google" id="ProtNLM"/>
    </source>
</evidence>